<feature type="transmembrane region" description="Helical" evidence="2">
    <location>
        <begin position="83"/>
        <end position="107"/>
    </location>
</feature>
<keyword evidence="3" id="KW-1185">Reference proteome</keyword>
<keyword evidence="2" id="KW-1133">Transmembrane helix</keyword>
<reference evidence="4" key="1">
    <citation type="submission" date="2016-11" db="UniProtKB">
        <authorList>
            <consortium name="WormBaseParasite"/>
        </authorList>
    </citation>
    <scope>IDENTIFICATION</scope>
</reference>
<organism evidence="3 4">
    <name type="scientific">Steinernema glaseri</name>
    <dbReference type="NCBI Taxonomy" id="37863"/>
    <lineage>
        <taxon>Eukaryota</taxon>
        <taxon>Metazoa</taxon>
        <taxon>Ecdysozoa</taxon>
        <taxon>Nematoda</taxon>
        <taxon>Chromadorea</taxon>
        <taxon>Rhabditida</taxon>
        <taxon>Tylenchina</taxon>
        <taxon>Panagrolaimomorpha</taxon>
        <taxon>Strongyloidoidea</taxon>
        <taxon>Steinernematidae</taxon>
        <taxon>Steinernema</taxon>
    </lineage>
</organism>
<sequence>MAVCTQCPPHADFCKGILVTPSEECSCHRLFEDLRARPWFLFDSVCSSLMAPKLLVSNAPRRTKEFFPEAATEVPIFTYRDGIWMVFTTFITLTVIVSSYILVYIIMRCVKNLLKDKEFEKSDSPSQSVSSPPKNDSKTLVNFPVVQNSCSAPMCENKPVNKSTSPEKTKGAEEGRAKAGKSMLTLQSIPNMVSLMARPDFAPEKKKGKEKKHRILAPLERDAHKIPGVNSNRIPKQMDAIPHRARITSVPTPELVRTPSPRQISYDRPYKAKSVESTQPSSGQHKTFSVISVTSLNSEPAVFEYAESVHDSDYDIGFPYVALSKNPAKL</sequence>
<feature type="compositionally biased region" description="Low complexity" evidence="1">
    <location>
        <begin position="124"/>
        <end position="133"/>
    </location>
</feature>
<evidence type="ECO:0000313" key="3">
    <source>
        <dbReference type="Proteomes" id="UP000095287"/>
    </source>
</evidence>
<keyword evidence="2" id="KW-0472">Membrane</keyword>
<proteinExistence type="predicted"/>
<accession>A0A1I7ZUW4</accession>
<dbReference type="AlphaFoldDB" id="A0A1I7ZUW4"/>
<evidence type="ECO:0000256" key="1">
    <source>
        <dbReference type="SAM" id="MobiDB-lite"/>
    </source>
</evidence>
<feature type="compositionally biased region" description="Basic and acidic residues" evidence="1">
    <location>
        <begin position="165"/>
        <end position="177"/>
    </location>
</feature>
<keyword evidence="2" id="KW-0812">Transmembrane</keyword>
<feature type="region of interest" description="Disordered" evidence="1">
    <location>
        <begin position="154"/>
        <end position="180"/>
    </location>
</feature>
<feature type="region of interest" description="Disordered" evidence="1">
    <location>
        <begin position="253"/>
        <end position="286"/>
    </location>
</feature>
<dbReference type="Proteomes" id="UP000095287">
    <property type="component" value="Unplaced"/>
</dbReference>
<feature type="compositionally biased region" description="Polar residues" evidence="1">
    <location>
        <begin position="275"/>
        <end position="286"/>
    </location>
</feature>
<dbReference type="WBParaSite" id="L893_g30031.t2">
    <property type="protein sequence ID" value="L893_g30031.t2"/>
    <property type="gene ID" value="L893_g30031"/>
</dbReference>
<protein>
    <submittedName>
        <fullName evidence="4">TPX2_importin domain-containing protein</fullName>
    </submittedName>
</protein>
<evidence type="ECO:0000313" key="4">
    <source>
        <dbReference type="WBParaSite" id="L893_g30031.t2"/>
    </source>
</evidence>
<name>A0A1I7ZUW4_9BILA</name>
<feature type="region of interest" description="Disordered" evidence="1">
    <location>
        <begin position="121"/>
        <end position="140"/>
    </location>
</feature>
<evidence type="ECO:0000256" key="2">
    <source>
        <dbReference type="SAM" id="Phobius"/>
    </source>
</evidence>